<reference evidence="1 2" key="1">
    <citation type="submission" date="2019-07" db="EMBL/GenBank/DDBJ databases">
        <authorList>
            <person name="Hibberd C M."/>
            <person name="Gehrig L. J."/>
            <person name="Chang H.-W."/>
            <person name="Venkatesh S."/>
        </authorList>
    </citation>
    <scope>NUCLEOTIDE SEQUENCE [LARGE SCALE GENOMIC DNA]</scope>
    <source>
        <strain evidence="1">Ruminococcus_torques_SSTS_Bg7063</strain>
    </source>
</reference>
<dbReference type="Proteomes" id="UP000363661">
    <property type="component" value="Unassembled WGS sequence"/>
</dbReference>
<protein>
    <submittedName>
        <fullName evidence="1">Uncharacterized protein</fullName>
    </submittedName>
</protein>
<accession>A0A564UQ98</accession>
<evidence type="ECO:0000313" key="1">
    <source>
        <dbReference type="EMBL" id="VUX21697.1"/>
    </source>
</evidence>
<sequence length="46" mass="5082">MEICPFFEESMWNGNKCKASGGKDGAPIQKRYADYCGANLLSSYSI</sequence>
<evidence type="ECO:0000313" key="2">
    <source>
        <dbReference type="Proteomes" id="UP000363661"/>
    </source>
</evidence>
<dbReference type="RefSeq" id="WP_186290882.1">
    <property type="nucleotide sequence ID" value="NZ_CABHNA010000101.1"/>
</dbReference>
<organism evidence="1 2">
    <name type="scientific">[Ruminococcus] torques</name>
    <dbReference type="NCBI Taxonomy" id="33039"/>
    <lineage>
        <taxon>Bacteria</taxon>
        <taxon>Bacillati</taxon>
        <taxon>Bacillota</taxon>
        <taxon>Clostridia</taxon>
        <taxon>Lachnospirales</taxon>
        <taxon>Lachnospiraceae</taxon>
        <taxon>Mediterraneibacter</taxon>
    </lineage>
</organism>
<dbReference type="AlphaFoldDB" id="A0A564UQ98"/>
<proteinExistence type="predicted"/>
<dbReference type="EMBL" id="CABHNA010000101">
    <property type="protein sequence ID" value="VUX21697.1"/>
    <property type="molecule type" value="Genomic_DNA"/>
</dbReference>
<name>A0A564UQ98_9FIRM</name>
<gene>
    <name evidence="1" type="ORF">RTSSTS7063_02790</name>
</gene>
<keyword evidence="2" id="KW-1185">Reference proteome</keyword>